<evidence type="ECO:0000256" key="5">
    <source>
        <dbReference type="ARBA" id="ARBA00022679"/>
    </source>
</evidence>
<organism evidence="11 12">
    <name type="scientific">Onishia taeanensis</name>
    <dbReference type="NCBI Taxonomy" id="284577"/>
    <lineage>
        <taxon>Bacteria</taxon>
        <taxon>Pseudomonadati</taxon>
        <taxon>Pseudomonadota</taxon>
        <taxon>Gammaproteobacteria</taxon>
        <taxon>Oceanospirillales</taxon>
        <taxon>Halomonadaceae</taxon>
        <taxon>Onishia</taxon>
    </lineage>
</organism>
<dbReference type="SUPFAM" id="SSF56601">
    <property type="entry name" value="beta-lactamase/transpeptidase-like"/>
    <property type="match status" value="2"/>
</dbReference>
<dbReference type="PANTHER" id="PTHR32282:SF24">
    <property type="entry name" value="GLYCOSYL TRANSFERASE FAMILY 51 DOMAIN-CONTAINING PROTEIN"/>
    <property type="match status" value="1"/>
</dbReference>
<dbReference type="GO" id="GO:0009252">
    <property type="term" value="P:peptidoglycan biosynthetic process"/>
    <property type="evidence" value="ECO:0007669"/>
    <property type="project" value="UniProtKB-UniPathway"/>
</dbReference>
<evidence type="ECO:0000256" key="9">
    <source>
        <dbReference type="SAM" id="Phobius"/>
    </source>
</evidence>
<evidence type="ECO:0000256" key="3">
    <source>
        <dbReference type="ARBA" id="ARBA00022670"/>
    </source>
</evidence>
<dbReference type="SUPFAM" id="SSF53955">
    <property type="entry name" value="Lysozyme-like"/>
    <property type="match status" value="1"/>
</dbReference>
<dbReference type="GO" id="GO:0030288">
    <property type="term" value="C:outer membrane-bounded periplasmic space"/>
    <property type="evidence" value="ECO:0007669"/>
    <property type="project" value="TreeGrafter"/>
</dbReference>
<dbReference type="UniPathway" id="UPA00219"/>
<evidence type="ECO:0000259" key="10">
    <source>
        <dbReference type="Pfam" id="PF00912"/>
    </source>
</evidence>
<keyword evidence="12" id="KW-1185">Reference proteome</keyword>
<evidence type="ECO:0000256" key="8">
    <source>
        <dbReference type="ARBA" id="ARBA00049902"/>
    </source>
</evidence>
<protein>
    <recommendedName>
        <fullName evidence="7">peptidoglycan glycosyltransferase</fullName>
        <ecNumber evidence="7">2.4.99.28</ecNumber>
    </recommendedName>
</protein>
<dbReference type="InterPro" id="IPR036950">
    <property type="entry name" value="PBP_transglycosylase"/>
</dbReference>
<evidence type="ECO:0000256" key="1">
    <source>
        <dbReference type="ARBA" id="ARBA00004752"/>
    </source>
</evidence>
<proteinExistence type="predicted"/>
<dbReference type="STRING" id="284577.SAMN05216571_103369"/>
<dbReference type="Proteomes" id="UP000198641">
    <property type="component" value="Unassembled WGS sequence"/>
</dbReference>
<keyword evidence="2 11" id="KW-0121">Carboxypeptidase</keyword>
<keyword evidence="3" id="KW-0378">Hydrolase</keyword>
<dbReference type="Gene3D" id="3.40.710.10">
    <property type="entry name" value="DD-peptidase/beta-lactamase superfamily"/>
    <property type="match status" value="1"/>
</dbReference>
<name>A0A1G7QP61_9GAMM</name>
<dbReference type="InterPro" id="IPR012338">
    <property type="entry name" value="Beta-lactam/transpept-like"/>
</dbReference>
<keyword evidence="4" id="KW-0328">Glycosyltransferase</keyword>
<dbReference type="PANTHER" id="PTHR32282">
    <property type="entry name" value="BINDING PROTEIN TRANSPEPTIDASE, PUTATIVE-RELATED"/>
    <property type="match status" value="1"/>
</dbReference>
<comment type="catalytic activity">
    <reaction evidence="8">
        <text>[GlcNAc-(1-&gt;4)-Mur2Ac(oyl-L-Ala-gamma-D-Glu-L-Lys-D-Ala-D-Ala)](n)-di-trans,octa-cis-undecaprenyl diphosphate + beta-D-GlcNAc-(1-&gt;4)-Mur2Ac(oyl-L-Ala-gamma-D-Glu-L-Lys-D-Ala-D-Ala)-di-trans,octa-cis-undecaprenyl diphosphate = [GlcNAc-(1-&gt;4)-Mur2Ac(oyl-L-Ala-gamma-D-Glu-L-Lys-D-Ala-D-Ala)](n+1)-di-trans,octa-cis-undecaprenyl diphosphate + di-trans,octa-cis-undecaprenyl diphosphate + H(+)</text>
        <dbReference type="Rhea" id="RHEA:23708"/>
        <dbReference type="Rhea" id="RHEA-COMP:9602"/>
        <dbReference type="Rhea" id="RHEA-COMP:9603"/>
        <dbReference type="ChEBI" id="CHEBI:15378"/>
        <dbReference type="ChEBI" id="CHEBI:58405"/>
        <dbReference type="ChEBI" id="CHEBI:60033"/>
        <dbReference type="ChEBI" id="CHEBI:78435"/>
        <dbReference type="EC" id="2.4.99.28"/>
    </reaction>
</comment>
<evidence type="ECO:0000313" key="11">
    <source>
        <dbReference type="EMBL" id="SDG00321.1"/>
    </source>
</evidence>
<keyword evidence="3" id="KW-0645">Protease</keyword>
<dbReference type="OrthoDB" id="8552189at2"/>
<dbReference type="Pfam" id="PF00912">
    <property type="entry name" value="Transgly"/>
    <property type="match status" value="1"/>
</dbReference>
<dbReference type="InterPro" id="IPR023346">
    <property type="entry name" value="Lysozyme-like_dom_sf"/>
</dbReference>
<keyword evidence="9" id="KW-0472">Membrane</keyword>
<sequence>MEDRHSSSQTRRDIFLHEGSLTPLPTSAGPRVHWLRWLWLLATLAALTIMTLMLVNEARSSRWQAREISEYAQRLGFALADGPSDRLVFPRHGPFDERLGYTRLPDWQQRLVERGFEINQQVRMSPAMLDYANRGFFVPYSEKTQAGLDLTECRGETMHRFANPQRHFAHFDDIPELVLKSLLFIENRDLLDTEHRYANPAVDWPRFVRAAVSQVGEAINLPGQSSGGSTLATQLEKYRHSPGGLTLSAQEKLRQMVSASVRAYRQGPETLTARQDVALDYLNSVPLSAAPSYGEVLGLGDGLWVWFGVELDDVILALASQETDDVALAARGRALQQVVALMIAQRRPSHYLRRGHDDLAELSASYLRLMAEQGLIAPELRDAALAQSLDFRDFTSDPVSLRVDTDKGLRLARGRLASLLGVSLYELDRLDLSASTTLNADLQHRVSDYLKALEDPSAAAMAGLFGHHLLGRPETAAGVRYSFTLFERDGAGFQVRVQTDTNGSAFDINQDSKLELGSTAKLRVLASYLEIIAELHERYSGAPREALREIDVDRRDALLRWVVDQLIRDPDLPLTALLEAAMQRRYSASPHERFITGGGIHTFTNFRREDNGQRPTLTQALRQSINLPFVRLLRDLVNHHVYANQDNRRLLEDDSDPRRDLYISRFADQEGRIFLDRFWQRYHSLDAQDRLARLFRDIPATPVRLAAAYRYLMPEQTVEEFRRLLRDTLSANGSNVQASDSELDALYWQYAPERFSLNDRAYLSRVHPLELWLLAYLGTNPDASREAMMLASIEERQQSYDWLFRTRHRQARDSRIRRMLEVEAFDDLHRRWALLGYPFEQLVPSLATAIGSSGDRPAALAELMGIILNDGVREPTIRIDALHFAADTPFETRFSRSARGVRVMAPEVAAVLRDGLTGVVEAGTARRLAGTFLLPDGSPMTVGGKTGTGDNRIETVTRTGEVIDSRARNRTATFVFFLGDRHFGTLTAYVLGGKAEDYRFTSSLPVQVLKSMQPMLAPYLLPEGGKGCHPSPVPLMMAGELPAQDA</sequence>
<dbReference type="InterPro" id="IPR001264">
    <property type="entry name" value="Glyco_trans_51"/>
</dbReference>
<feature type="transmembrane region" description="Helical" evidence="9">
    <location>
        <begin position="37"/>
        <end position="56"/>
    </location>
</feature>
<dbReference type="Gene3D" id="1.10.3810.10">
    <property type="entry name" value="Biosynthetic peptidoglycan transglycosylase-like"/>
    <property type="match status" value="1"/>
</dbReference>
<keyword evidence="9" id="KW-0812">Transmembrane</keyword>
<evidence type="ECO:0000256" key="2">
    <source>
        <dbReference type="ARBA" id="ARBA00022645"/>
    </source>
</evidence>
<reference evidence="11 12" key="1">
    <citation type="submission" date="2016-10" db="EMBL/GenBank/DDBJ databases">
        <authorList>
            <person name="de Groot N.N."/>
        </authorList>
    </citation>
    <scope>NUCLEOTIDE SEQUENCE [LARGE SCALE GENOMIC DNA]</scope>
    <source>
        <strain evidence="11 12">BH539</strain>
    </source>
</reference>
<evidence type="ECO:0000256" key="7">
    <source>
        <dbReference type="ARBA" id="ARBA00044770"/>
    </source>
</evidence>
<evidence type="ECO:0000256" key="6">
    <source>
        <dbReference type="ARBA" id="ARBA00023268"/>
    </source>
</evidence>
<evidence type="ECO:0000313" key="12">
    <source>
        <dbReference type="Proteomes" id="UP000198641"/>
    </source>
</evidence>
<dbReference type="GO" id="GO:0008955">
    <property type="term" value="F:peptidoglycan glycosyltransferase activity"/>
    <property type="evidence" value="ECO:0007669"/>
    <property type="project" value="UniProtKB-EC"/>
</dbReference>
<keyword evidence="5" id="KW-0808">Transferase</keyword>
<gene>
    <name evidence="11" type="ORF">SAMN05216571_103369</name>
</gene>
<dbReference type="GO" id="GO:0006508">
    <property type="term" value="P:proteolysis"/>
    <property type="evidence" value="ECO:0007669"/>
    <property type="project" value="UniProtKB-KW"/>
</dbReference>
<keyword evidence="9" id="KW-1133">Transmembrane helix</keyword>
<dbReference type="GO" id="GO:0004180">
    <property type="term" value="F:carboxypeptidase activity"/>
    <property type="evidence" value="ECO:0007669"/>
    <property type="project" value="UniProtKB-KW"/>
</dbReference>
<comment type="pathway">
    <text evidence="1">Cell wall biogenesis; peptidoglycan biosynthesis.</text>
</comment>
<dbReference type="InterPro" id="IPR050396">
    <property type="entry name" value="Glycosyltr_51/Transpeptidase"/>
</dbReference>
<dbReference type="AlphaFoldDB" id="A0A1G7QP61"/>
<accession>A0A1G7QP61</accession>
<feature type="domain" description="Glycosyl transferase family 51" evidence="10">
    <location>
        <begin position="155"/>
        <end position="354"/>
    </location>
</feature>
<dbReference type="EC" id="2.4.99.28" evidence="7"/>
<dbReference type="RefSeq" id="WP_092524295.1">
    <property type="nucleotide sequence ID" value="NZ_FNCI01000003.1"/>
</dbReference>
<evidence type="ECO:0000256" key="4">
    <source>
        <dbReference type="ARBA" id="ARBA00022676"/>
    </source>
</evidence>
<dbReference type="EMBL" id="FNCI01000003">
    <property type="protein sequence ID" value="SDG00321.1"/>
    <property type="molecule type" value="Genomic_DNA"/>
</dbReference>
<keyword evidence="6" id="KW-0511">Multifunctional enzyme</keyword>